<dbReference type="Proteomes" id="UP000593567">
    <property type="component" value="Unassembled WGS sequence"/>
</dbReference>
<feature type="compositionally biased region" description="Acidic residues" evidence="2">
    <location>
        <begin position="160"/>
        <end position="177"/>
    </location>
</feature>
<comment type="similarity">
    <text evidence="1">Belongs to the p23/wos2 family.</text>
</comment>
<dbReference type="GO" id="GO:0005634">
    <property type="term" value="C:nucleus"/>
    <property type="evidence" value="ECO:0007669"/>
    <property type="project" value="TreeGrafter"/>
</dbReference>
<dbReference type="PROSITE" id="PS51203">
    <property type="entry name" value="CS"/>
    <property type="match status" value="1"/>
</dbReference>
<dbReference type="EMBL" id="VXIV02000202">
    <property type="protein sequence ID" value="KAF6039875.1"/>
    <property type="molecule type" value="Genomic_DNA"/>
</dbReference>
<evidence type="ECO:0000313" key="5">
    <source>
        <dbReference type="Proteomes" id="UP000593567"/>
    </source>
</evidence>
<dbReference type="PANTHER" id="PTHR22932:SF1">
    <property type="entry name" value="CO-CHAPERONE PROTEIN DAF-41"/>
    <property type="match status" value="1"/>
</dbReference>
<feature type="domain" description="CS" evidence="3">
    <location>
        <begin position="9"/>
        <end position="98"/>
    </location>
</feature>
<gene>
    <name evidence="4" type="ORF">EB796_001818</name>
</gene>
<evidence type="ECO:0000259" key="3">
    <source>
        <dbReference type="PROSITE" id="PS51203"/>
    </source>
</evidence>
<proteinExistence type="inferred from homology"/>
<dbReference type="GO" id="GO:0005829">
    <property type="term" value="C:cytosol"/>
    <property type="evidence" value="ECO:0007669"/>
    <property type="project" value="TreeGrafter"/>
</dbReference>
<organism evidence="4 5">
    <name type="scientific">Bugula neritina</name>
    <name type="common">Brown bryozoan</name>
    <name type="synonym">Sertularia neritina</name>
    <dbReference type="NCBI Taxonomy" id="10212"/>
    <lineage>
        <taxon>Eukaryota</taxon>
        <taxon>Metazoa</taxon>
        <taxon>Spiralia</taxon>
        <taxon>Lophotrochozoa</taxon>
        <taxon>Bryozoa</taxon>
        <taxon>Gymnolaemata</taxon>
        <taxon>Cheilostomatida</taxon>
        <taxon>Flustrina</taxon>
        <taxon>Buguloidea</taxon>
        <taxon>Bugulidae</taxon>
        <taxon>Bugula</taxon>
    </lineage>
</organism>
<evidence type="ECO:0000256" key="1">
    <source>
        <dbReference type="ARBA" id="ARBA00025733"/>
    </source>
</evidence>
<dbReference type="FunFam" id="2.60.40.790:FF:000013">
    <property type="entry name" value="Very-long-chain (3R)-3-hydroxyacyl-CoA dehydratase"/>
    <property type="match status" value="1"/>
</dbReference>
<feature type="compositionally biased region" description="Gly residues" evidence="2">
    <location>
        <begin position="128"/>
        <end position="141"/>
    </location>
</feature>
<dbReference type="OrthoDB" id="1564555at2759"/>
<dbReference type="InterPro" id="IPR008978">
    <property type="entry name" value="HSP20-like_chaperone"/>
</dbReference>
<dbReference type="Pfam" id="PF04969">
    <property type="entry name" value="CS"/>
    <property type="match status" value="1"/>
</dbReference>
<protein>
    <submittedName>
        <fullName evidence="4">PTGES3</fullName>
    </submittedName>
</protein>
<sequence>MAAGDKTGSVPPAVVWAQRKDKIFLTINLEDCKSPDIKLTETTLTFKGTGGPQNDAHAVEITFFGEIDVEKSKYVVNSRNIPMVLFRKEEGEYWPRLLKEKTKAHWLKTDFDKWKDEDESDAEEEGRGGGGLMEGLQGGGMDLSSMMANMGNFNPGAGMDGEEEEDDSDDEELPDLQ</sequence>
<dbReference type="GO" id="GO:0051879">
    <property type="term" value="F:Hsp90 protein binding"/>
    <property type="evidence" value="ECO:0007669"/>
    <property type="project" value="InterPro"/>
</dbReference>
<name>A0A7J7KP37_BUGNE</name>
<accession>A0A7J7KP37</accession>
<evidence type="ECO:0000256" key="2">
    <source>
        <dbReference type="SAM" id="MobiDB-lite"/>
    </source>
</evidence>
<dbReference type="GO" id="GO:0051087">
    <property type="term" value="F:protein-folding chaperone binding"/>
    <property type="evidence" value="ECO:0007669"/>
    <property type="project" value="TreeGrafter"/>
</dbReference>
<comment type="caution">
    <text evidence="4">The sequence shown here is derived from an EMBL/GenBank/DDBJ whole genome shotgun (WGS) entry which is preliminary data.</text>
</comment>
<dbReference type="Gene3D" id="2.60.40.790">
    <property type="match status" value="1"/>
</dbReference>
<dbReference type="CDD" id="cd06465">
    <property type="entry name" value="p23_hB-ind1_like"/>
    <property type="match status" value="1"/>
</dbReference>
<dbReference type="InterPro" id="IPR007052">
    <property type="entry name" value="CS_dom"/>
</dbReference>
<dbReference type="SUPFAM" id="SSF49764">
    <property type="entry name" value="HSP20-like chaperones"/>
    <property type="match status" value="1"/>
</dbReference>
<reference evidence="4" key="1">
    <citation type="submission" date="2020-06" db="EMBL/GenBank/DDBJ databases">
        <title>Draft genome of Bugula neritina, a colonial animal packing powerful symbionts and potential medicines.</title>
        <authorList>
            <person name="Rayko M."/>
        </authorList>
    </citation>
    <scope>NUCLEOTIDE SEQUENCE [LARGE SCALE GENOMIC DNA]</scope>
    <source>
        <strain evidence="4">Kwan_BN1</strain>
    </source>
</reference>
<feature type="region of interest" description="Disordered" evidence="2">
    <location>
        <begin position="115"/>
        <end position="177"/>
    </location>
</feature>
<dbReference type="InterPro" id="IPR045250">
    <property type="entry name" value="p23-like"/>
</dbReference>
<evidence type="ECO:0000313" key="4">
    <source>
        <dbReference type="EMBL" id="KAF6039875.1"/>
    </source>
</evidence>
<dbReference type="GO" id="GO:0006457">
    <property type="term" value="P:protein folding"/>
    <property type="evidence" value="ECO:0007669"/>
    <property type="project" value="TreeGrafter"/>
</dbReference>
<dbReference type="GO" id="GO:0051131">
    <property type="term" value="P:chaperone-mediated protein complex assembly"/>
    <property type="evidence" value="ECO:0007669"/>
    <property type="project" value="TreeGrafter"/>
</dbReference>
<dbReference type="PANTHER" id="PTHR22932">
    <property type="entry name" value="TELOMERASE-BINDING PROTEIN P23 HSP90 CO-CHAPERONE"/>
    <property type="match status" value="1"/>
</dbReference>
<dbReference type="AlphaFoldDB" id="A0A7J7KP37"/>
<keyword evidence="5" id="KW-1185">Reference proteome</keyword>